<dbReference type="EMBL" id="AP018448">
    <property type="protein sequence ID" value="BBC34505.1"/>
    <property type="molecule type" value="Genomic_DNA"/>
</dbReference>
<keyword evidence="7" id="KW-0808">Transferase</keyword>
<keyword evidence="9" id="KW-0547">Nucleotide-binding</keyword>
<comment type="similarity">
    <text evidence="4">Belongs to the PEP-utilizing enzyme family.</text>
</comment>
<gene>
    <name evidence="16" type="ORF">SGFS_057990</name>
</gene>
<dbReference type="Proteomes" id="UP001321542">
    <property type="component" value="Chromosome"/>
</dbReference>
<sequence>MPSGRASAESRPMTCQYTVTFDSGADPSTARVGGKCAGLLRMTGLGIPVPPGFAVTTDAFDALVDGDGLRAEVASVLAGLDISDTAGTETRAAEIRRLVTERPVPSPVATAVTAAYQVLGAAGDVPVAVRSSAEMEDLPTVSFAGQYDTYLWVRGADAVVDALRRCWASLWTARAITYRAANGVPERELSMGVGVQRMVDARTAGVALTVNPADGDPSKIVIDAGWGLGEPVVSGEMTPDNYVVDKVLLVPVRTTVSPKHHELVVAPDGRGLVRRSVEDARRRRVCLEPAEVIAVAGLAKDVERHYGYPQDIEWAIARAPTAAPDGGGPRVLLLQARPETFWSRRPRARAAVVHGAGVSSIADTMLGLGNLPT</sequence>
<comment type="catalytic activity">
    <reaction evidence="14">
        <text>pyruvate + ATP + H2O = phosphoenolpyruvate + AMP + phosphate + 2 H(+)</text>
        <dbReference type="Rhea" id="RHEA:11364"/>
        <dbReference type="ChEBI" id="CHEBI:15361"/>
        <dbReference type="ChEBI" id="CHEBI:15377"/>
        <dbReference type="ChEBI" id="CHEBI:15378"/>
        <dbReference type="ChEBI" id="CHEBI:30616"/>
        <dbReference type="ChEBI" id="CHEBI:43474"/>
        <dbReference type="ChEBI" id="CHEBI:58702"/>
        <dbReference type="ChEBI" id="CHEBI:456215"/>
        <dbReference type="EC" id="2.7.9.2"/>
    </reaction>
</comment>
<comment type="pathway">
    <text evidence="3">Carbohydrate biosynthesis; gluconeogenesis.</text>
</comment>
<accession>A0ABN5VPM9</accession>
<evidence type="ECO:0000256" key="14">
    <source>
        <dbReference type="ARBA" id="ARBA00047700"/>
    </source>
</evidence>
<dbReference type="Gene3D" id="3.30.470.20">
    <property type="entry name" value="ATP-grasp fold, B domain"/>
    <property type="match status" value="1"/>
</dbReference>
<feature type="domain" description="Pyruvate phosphate dikinase AMP/ATP-binding" evidence="15">
    <location>
        <begin position="31"/>
        <end position="349"/>
    </location>
</feature>
<evidence type="ECO:0000256" key="7">
    <source>
        <dbReference type="ARBA" id="ARBA00022679"/>
    </source>
</evidence>
<evidence type="ECO:0000256" key="4">
    <source>
        <dbReference type="ARBA" id="ARBA00007837"/>
    </source>
</evidence>
<evidence type="ECO:0000256" key="10">
    <source>
        <dbReference type="ARBA" id="ARBA00022777"/>
    </source>
</evidence>
<comment type="cofactor">
    <cofactor evidence="1">
        <name>Mg(2+)</name>
        <dbReference type="ChEBI" id="CHEBI:18420"/>
    </cofactor>
</comment>
<dbReference type="Gene3D" id="3.30.1490.20">
    <property type="entry name" value="ATP-grasp fold, A domain"/>
    <property type="match status" value="1"/>
</dbReference>
<evidence type="ECO:0000313" key="16">
    <source>
        <dbReference type="EMBL" id="BBC34505.1"/>
    </source>
</evidence>
<dbReference type="EC" id="2.7.9.2" evidence="5"/>
<dbReference type="SUPFAM" id="SSF56059">
    <property type="entry name" value="Glutathione synthetase ATP-binding domain-like"/>
    <property type="match status" value="1"/>
</dbReference>
<reference evidence="16 17" key="2">
    <citation type="journal article" date="2023" name="ChemBioChem">
        <title>Acyltransferase Domain Exchange between Two Independent Type I Polyketide Synthases in the Same Producer Strain of Macrolide Antibiotics.</title>
        <authorList>
            <person name="Kudo F."/>
            <person name="Kishikawa K."/>
            <person name="Tsuboi K."/>
            <person name="Kido T."/>
            <person name="Usui T."/>
            <person name="Hashimoto J."/>
            <person name="Shin-Ya K."/>
            <person name="Miyanaga A."/>
            <person name="Eguchi T."/>
        </authorList>
    </citation>
    <scope>NUCLEOTIDE SEQUENCE [LARGE SCALE GENOMIC DNA]</scope>
    <source>
        <strain evidence="16 17">A-8890</strain>
    </source>
</reference>
<dbReference type="InterPro" id="IPR002192">
    <property type="entry name" value="PPDK_AMP/ATP-bd"/>
</dbReference>
<proteinExistence type="inferred from homology"/>
<evidence type="ECO:0000256" key="9">
    <source>
        <dbReference type="ARBA" id="ARBA00022741"/>
    </source>
</evidence>
<protein>
    <recommendedName>
        <fullName evidence="6">Phosphoenolpyruvate synthase</fullName>
        <ecNumber evidence="5">2.7.9.2</ecNumber>
    </recommendedName>
    <alternativeName>
        <fullName evidence="13">Pyruvate, water dikinase</fullName>
    </alternativeName>
</protein>
<keyword evidence="12" id="KW-0460">Magnesium</keyword>
<keyword evidence="17" id="KW-1185">Reference proteome</keyword>
<evidence type="ECO:0000256" key="1">
    <source>
        <dbReference type="ARBA" id="ARBA00001946"/>
    </source>
</evidence>
<dbReference type="InterPro" id="IPR006319">
    <property type="entry name" value="PEP_synth"/>
</dbReference>
<evidence type="ECO:0000256" key="13">
    <source>
        <dbReference type="ARBA" id="ARBA00033470"/>
    </source>
</evidence>
<reference evidence="16 17" key="1">
    <citation type="journal article" date="2010" name="ChemBioChem">
        <title>Cloning and characterization of the biosynthetic gene cluster of 16-membered macrolide antibiotic FD-891: involvement of a dual functional cytochrome P450 monooxygenase catalyzing epoxidation and hydroxylation.</title>
        <authorList>
            <person name="Kudo F."/>
            <person name="Motegi A."/>
            <person name="Mizoue K."/>
            <person name="Eguchi T."/>
        </authorList>
    </citation>
    <scope>NUCLEOTIDE SEQUENCE [LARGE SCALE GENOMIC DNA]</scope>
    <source>
        <strain evidence="16 17">A-8890</strain>
    </source>
</reference>
<keyword evidence="10" id="KW-0418">Kinase</keyword>
<evidence type="ECO:0000256" key="5">
    <source>
        <dbReference type="ARBA" id="ARBA00011996"/>
    </source>
</evidence>
<keyword evidence="8" id="KW-0479">Metal-binding</keyword>
<dbReference type="PANTHER" id="PTHR43030">
    <property type="entry name" value="PHOSPHOENOLPYRUVATE SYNTHASE"/>
    <property type="match status" value="1"/>
</dbReference>
<keyword evidence="11" id="KW-0067">ATP-binding</keyword>
<dbReference type="InterPro" id="IPR013815">
    <property type="entry name" value="ATP_grasp_subdomain_1"/>
</dbReference>
<evidence type="ECO:0000256" key="2">
    <source>
        <dbReference type="ARBA" id="ARBA00002988"/>
    </source>
</evidence>
<evidence type="ECO:0000256" key="3">
    <source>
        <dbReference type="ARBA" id="ARBA00004742"/>
    </source>
</evidence>
<organism evidence="16 17">
    <name type="scientific">Streptomyces graminofaciens</name>
    <dbReference type="NCBI Taxonomy" id="68212"/>
    <lineage>
        <taxon>Bacteria</taxon>
        <taxon>Bacillati</taxon>
        <taxon>Actinomycetota</taxon>
        <taxon>Actinomycetes</taxon>
        <taxon>Kitasatosporales</taxon>
        <taxon>Streptomycetaceae</taxon>
        <taxon>Streptomyces</taxon>
    </lineage>
</organism>
<evidence type="ECO:0000256" key="8">
    <source>
        <dbReference type="ARBA" id="ARBA00022723"/>
    </source>
</evidence>
<comment type="function">
    <text evidence="2">Catalyzes the phosphorylation of pyruvate to phosphoenolpyruvate.</text>
</comment>
<evidence type="ECO:0000313" key="17">
    <source>
        <dbReference type="Proteomes" id="UP001321542"/>
    </source>
</evidence>
<evidence type="ECO:0000256" key="12">
    <source>
        <dbReference type="ARBA" id="ARBA00022842"/>
    </source>
</evidence>
<dbReference type="Pfam" id="PF01326">
    <property type="entry name" value="PPDK_N"/>
    <property type="match status" value="1"/>
</dbReference>
<name>A0ABN5VPM9_9ACTN</name>
<evidence type="ECO:0000256" key="6">
    <source>
        <dbReference type="ARBA" id="ARBA00021623"/>
    </source>
</evidence>
<evidence type="ECO:0000256" key="11">
    <source>
        <dbReference type="ARBA" id="ARBA00022840"/>
    </source>
</evidence>
<evidence type="ECO:0000259" key="15">
    <source>
        <dbReference type="Pfam" id="PF01326"/>
    </source>
</evidence>
<dbReference type="PANTHER" id="PTHR43030:SF1">
    <property type="entry name" value="PHOSPHOENOLPYRUVATE SYNTHASE"/>
    <property type="match status" value="1"/>
</dbReference>